<evidence type="ECO:0000256" key="1">
    <source>
        <dbReference type="SAM" id="MobiDB-lite"/>
    </source>
</evidence>
<accession>A0AAW2KD02</accession>
<reference evidence="2" key="2">
    <citation type="journal article" date="2024" name="Plant">
        <title>Genomic evolution and insights into agronomic trait innovations of Sesamum species.</title>
        <authorList>
            <person name="Miao H."/>
            <person name="Wang L."/>
            <person name="Qu L."/>
            <person name="Liu H."/>
            <person name="Sun Y."/>
            <person name="Le M."/>
            <person name="Wang Q."/>
            <person name="Wei S."/>
            <person name="Zheng Y."/>
            <person name="Lin W."/>
            <person name="Duan Y."/>
            <person name="Cao H."/>
            <person name="Xiong S."/>
            <person name="Wang X."/>
            <person name="Wei L."/>
            <person name="Li C."/>
            <person name="Ma Q."/>
            <person name="Ju M."/>
            <person name="Zhao R."/>
            <person name="Li G."/>
            <person name="Mu C."/>
            <person name="Tian Q."/>
            <person name="Mei H."/>
            <person name="Zhang T."/>
            <person name="Gao T."/>
            <person name="Zhang H."/>
        </authorList>
    </citation>
    <scope>NUCLEOTIDE SEQUENCE</scope>
    <source>
        <strain evidence="2">G02</strain>
    </source>
</reference>
<proteinExistence type="predicted"/>
<sequence>MREFGRTRPCVPSPKLQNSSPGARTTELKCTPRADPPPREVKSQLEGLELNQVLQQHLSSRQQQQIQLEAHCLELNQQHPRKASSRQSCLTAHLCWQHLHAVKSPSSSLELDVVEALQPRSWVEAGGQPRLSPSSRHLMWSGSRSAMLARCSDPKLEDEAPNVASAGI</sequence>
<comment type="caution">
    <text evidence="2">The sequence shown here is derived from an EMBL/GenBank/DDBJ whole genome shotgun (WGS) entry which is preliminary data.</text>
</comment>
<name>A0AAW2KD02_SESRA</name>
<feature type="region of interest" description="Disordered" evidence="1">
    <location>
        <begin position="1"/>
        <end position="41"/>
    </location>
</feature>
<dbReference type="AlphaFoldDB" id="A0AAW2KD02"/>
<reference evidence="2" key="1">
    <citation type="submission" date="2020-06" db="EMBL/GenBank/DDBJ databases">
        <authorList>
            <person name="Li T."/>
            <person name="Hu X."/>
            <person name="Zhang T."/>
            <person name="Song X."/>
            <person name="Zhang H."/>
            <person name="Dai N."/>
            <person name="Sheng W."/>
            <person name="Hou X."/>
            <person name="Wei L."/>
        </authorList>
    </citation>
    <scope>NUCLEOTIDE SEQUENCE</scope>
    <source>
        <strain evidence="2">G02</strain>
        <tissue evidence="2">Leaf</tissue>
    </source>
</reference>
<protein>
    <submittedName>
        <fullName evidence="2">Uncharacterized protein</fullName>
    </submittedName>
</protein>
<organism evidence="2">
    <name type="scientific">Sesamum radiatum</name>
    <name type="common">Black benniseed</name>
    <dbReference type="NCBI Taxonomy" id="300843"/>
    <lineage>
        <taxon>Eukaryota</taxon>
        <taxon>Viridiplantae</taxon>
        <taxon>Streptophyta</taxon>
        <taxon>Embryophyta</taxon>
        <taxon>Tracheophyta</taxon>
        <taxon>Spermatophyta</taxon>
        <taxon>Magnoliopsida</taxon>
        <taxon>eudicotyledons</taxon>
        <taxon>Gunneridae</taxon>
        <taxon>Pentapetalae</taxon>
        <taxon>asterids</taxon>
        <taxon>lamiids</taxon>
        <taxon>Lamiales</taxon>
        <taxon>Pedaliaceae</taxon>
        <taxon>Sesamum</taxon>
    </lineage>
</organism>
<dbReference type="EMBL" id="JACGWJ010000029">
    <property type="protein sequence ID" value="KAL0303625.1"/>
    <property type="molecule type" value="Genomic_DNA"/>
</dbReference>
<evidence type="ECO:0000313" key="2">
    <source>
        <dbReference type="EMBL" id="KAL0303625.1"/>
    </source>
</evidence>
<feature type="compositionally biased region" description="Basic and acidic residues" evidence="1">
    <location>
        <begin position="26"/>
        <end position="41"/>
    </location>
</feature>
<gene>
    <name evidence="2" type="ORF">Sradi_6230600</name>
</gene>